<dbReference type="EC" id="1.1.1.95" evidence="9"/>
<dbReference type="UniPathway" id="UPA00135">
    <property type="reaction ID" value="UER00196"/>
</dbReference>
<dbReference type="InterPro" id="IPR006236">
    <property type="entry name" value="PGDH"/>
</dbReference>
<comment type="pathway">
    <text evidence="9">Amino-acid biosynthesis; L-serine biosynthesis; L-serine from 3-phospho-D-glycerate: step 1/3.</text>
</comment>
<dbReference type="InterPro" id="IPR006139">
    <property type="entry name" value="D-isomer_2_OHA_DH_cat_dom"/>
</dbReference>
<dbReference type="PROSITE" id="PS00671">
    <property type="entry name" value="D_2_HYDROXYACID_DH_3"/>
    <property type="match status" value="1"/>
</dbReference>
<reference evidence="12 13" key="1">
    <citation type="submission" date="2015-12" db="EMBL/GenBank/DDBJ databases">
        <title>Draft genome of Thermovenabulum gondwanense isolated from a red thermophilic microbial mat colonisisng an outflow channel of a bore well.</title>
        <authorList>
            <person name="Patel B.K."/>
        </authorList>
    </citation>
    <scope>NUCLEOTIDE SEQUENCE [LARGE SCALE GENOMIC DNA]</scope>
    <source>
        <strain evidence="12 13">R270</strain>
    </source>
</reference>
<dbReference type="SUPFAM" id="SSF51735">
    <property type="entry name" value="NAD(P)-binding Rossmann-fold domains"/>
    <property type="match status" value="1"/>
</dbReference>
<dbReference type="InterPro" id="IPR029752">
    <property type="entry name" value="D-isomer_DH_CS1"/>
</dbReference>
<evidence type="ECO:0000256" key="6">
    <source>
        <dbReference type="ARBA" id="ARBA00023027"/>
    </source>
</evidence>
<protein>
    <recommendedName>
        <fullName evidence="3 9">D-3-phosphoglycerate dehydrogenase</fullName>
        <ecNumber evidence="9">1.1.1.95</ecNumber>
    </recommendedName>
</protein>
<evidence type="ECO:0000313" key="13">
    <source>
        <dbReference type="Proteomes" id="UP000075737"/>
    </source>
</evidence>
<dbReference type="AlphaFoldDB" id="A0A162MHK1"/>
<comment type="function">
    <text evidence="1">Catalyzes the reversible oxidation of 3-phospho-D-glycerate to 3-phosphonooxypyruvate, the first step of the phosphorylated L-serine biosynthesis pathway. Also catalyzes the reversible oxidation of 2-hydroxyglutarate to 2-oxoglutarate.</text>
</comment>
<dbReference type="STRING" id="520767.ATZ99_15050"/>
<evidence type="ECO:0000256" key="7">
    <source>
        <dbReference type="ARBA" id="ARBA00048126"/>
    </source>
</evidence>
<dbReference type="Pfam" id="PF00389">
    <property type="entry name" value="2-Hacid_dh"/>
    <property type="match status" value="1"/>
</dbReference>
<comment type="caution">
    <text evidence="12">The sequence shown here is derived from an EMBL/GenBank/DDBJ whole genome shotgun (WGS) entry which is preliminary data.</text>
</comment>
<dbReference type="GO" id="GO:0051287">
    <property type="term" value="F:NAD binding"/>
    <property type="evidence" value="ECO:0007669"/>
    <property type="project" value="UniProtKB-UniRule"/>
</dbReference>
<dbReference type="PANTHER" id="PTHR42789:SF1">
    <property type="entry name" value="D-ISOMER SPECIFIC 2-HYDROXYACID DEHYDROGENASE FAMILY PROTEIN (AFU_ORTHOLOGUE AFUA_6G10090)"/>
    <property type="match status" value="1"/>
</dbReference>
<dbReference type="CDD" id="cd12173">
    <property type="entry name" value="PGDH_4"/>
    <property type="match status" value="1"/>
</dbReference>
<keyword evidence="13" id="KW-1185">Reference proteome</keyword>
<comment type="catalytic activity">
    <reaction evidence="7">
        <text>(R)-2-hydroxyglutarate + NAD(+) = 2-oxoglutarate + NADH + H(+)</text>
        <dbReference type="Rhea" id="RHEA:49612"/>
        <dbReference type="ChEBI" id="CHEBI:15378"/>
        <dbReference type="ChEBI" id="CHEBI:15801"/>
        <dbReference type="ChEBI" id="CHEBI:16810"/>
        <dbReference type="ChEBI" id="CHEBI:57540"/>
        <dbReference type="ChEBI" id="CHEBI:57945"/>
        <dbReference type="EC" id="1.1.1.399"/>
    </reaction>
</comment>
<feature type="domain" description="D-isomer specific 2-hydroxyacid dehydrogenase catalytic" evidence="10">
    <location>
        <begin position="6"/>
        <end position="312"/>
    </location>
</feature>
<keyword evidence="6 9" id="KW-0520">NAD</keyword>
<dbReference type="RefSeq" id="WP_068748620.1">
    <property type="nucleotide sequence ID" value="NZ_LOHZ01000032.1"/>
</dbReference>
<dbReference type="PATRIC" id="fig|520767.4.peg.1609"/>
<dbReference type="Pfam" id="PF02826">
    <property type="entry name" value="2-Hacid_dh_C"/>
    <property type="match status" value="1"/>
</dbReference>
<dbReference type="PROSITE" id="PS00065">
    <property type="entry name" value="D_2_HYDROXYACID_DH_1"/>
    <property type="match status" value="1"/>
</dbReference>
<organism evidence="12 13">
    <name type="scientific">Thermovenabulum gondwanense</name>
    <dbReference type="NCBI Taxonomy" id="520767"/>
    <lineage>
        <taxon>Bacteria</taxon>
        <taxon>Bacillati</taxon>
        <taxon>Bacillota</taxon>
        <taxon>Clostridia</taxon>
        <taxon>Thermosediminibacterales</taxon>
        <taxon>Thermosediminibacteraceae</taxon>
        <taxon>Thermovenabulum</taxon>
    </lineage>
</organism>
<evidence type="ECO:0000313" key="12">
    <source>
        <dbReference type="EMBL" id="KYO65867.1"/>
    </source>
</evidence>
<proteinExistence type="inferred from homology"/>
<dbReference type="NCBIfam" id="TIGR01327">
    <property type="entry name" value="PGDH"/>
    <property type="match status" value="1"/>
</dbReference>
<evidence type="ECO:0000256" key="2">
    <source>
        <dbReference type="ARBA" id="ARBA00005854"/>
    </source>
</evidence>
<evidence type="ECO:0000256" key="9">
    <source>
        <dbReference type="RuleBase" id="RU363003"/>
    </source>
</evidence>
<feature type="domain" description="D-isomer specific 2-hydroxyacid dehydrogenase NAD-binding" evidence="11">
    <location>
        <begin position="106"/>
        <end position="280"/>
    </location>
</feature>
<evidence type="ECO:0000256" key="8">
    <source>
        <dbReference type="RuleBase" id="RU003719"/>
    </source>
</evidence>
<dbReference type="GO" id="GO:0006564">
    <property type="term" value="P:L-serine biosynthetic process"/>
    <property type="evidence" value="ECO:0007669"/>
    <property type="project" value="UniProtKB-UniRule"/>
</dbReference>
<evidence type="ECO:0000256" key="4">
    <source>
        <dbReference type="ARBA" id="ARBA00022605"/>
    </source>
</evidence>
<evidence type="ECO:0000256" key="3">
    <source>
        <dbReference type="ARBA" id="ARBA00021582"/>
    </source>
</evidence>
<sequence>MTKRKVLVADKLSEEGINILQKELEVEVKTGLKEDELVKIIKNYDALIVRSATKVTRRIIENSYLKVIGRAGVGVDNIDVDAATERGILVVNAPFSNTIAACELTLGLMFSLVRNIPQANQSIKEGKWEKNKFLGLELYKKTLGVIGLGRIGKEVAIRAKGLGMNVVGYDPYIAKSTAAQIKIKMANLDELLKVSDIITLHTPLTKDTYHLIDFREFEIMKKGVYIINCARGGIINERALYDNLINQKVAGCALDVFENEPPEDNPLLKLPNVIATPHIGASTKEAQKMVSIEIAEEVIKALKGEPVRSCVNALTNSLQKEYTI</sequence>
<dbReference type="InterPro" id="IPR006140">
    <property type="entry name" value="D-isomer_DH_NAD-bd"/>
</dbReference>
<dbReference type="InterPro" id="IPR029753">
    <property type="entry name" value="D-isomer_DH_CS"/>
</dbReference>
<dbReference type="InterPro" id="IPR050857">
    <property type="entry name" value="D-2-hydroxyacid_DH"/>
</dbReference>
<evidence type="ECO:0000259" key="10">
    <source>
        <dbReference type="Pfam" id="PF00389"/>
    </source>
</evidence>
<dbReference type="EMBL" id="LOHZ01000032">
    <property type="protein sequence ID" value="KYO65867.1"/>
    <property type="molecule type" value="Genomic_DNA"/>
</dbReference>
<dbReference type="Gene3D" id="3.40.50.720">
    <property type="entry name" value="NAD(P)-binding Rossmann-like Domain"/>
    <property type="match status" value="2"/>
</dbReference>
<name>A0A162MHK1_9FIRM</name>
<evidence type="ECO:0000256" key="5">
    <source>
        <dbReference type="ARBA" id="ARBA00023002"/>
    </source>
</evidence>
<keyword evidence="4 9" id="KW-0028">Amino-acid biosynthesis</keyword>
<accession>A0A162MHK1</accession>
<dbReference type="PROSITE" id="PS00670">
    <property type="entry name" value="D_2_HYDROXYACID_DH_2"/>
    <property type="match status" value="1"/>
</dbReference>
<evidence type="ECO:0000259" key="11">
    <source>
        <dbReference type="Pfam" id="PF02826"/>
    </source>
</evidence>
<evidence type="ECO:0000256" key="1">
    <source>
        <dbReference type="ARBA" id="ARBA00003800"/>
    </source>
</evidence>
<comment type="catalytic activity">
    <reaction evidence="9">
        <text>(2R)-3-phosphoglycerate + NAD(+) = 3-phosphooxypyruvate + NADH + H(+)</text>
        <dbReference type="Rhea" id="RHEA:12641"/>
        <dbReference type="ChEBI" id="CHEBI:15378"/>
        <dbReference type="ChEBI" id="CHEBI:18110"/>
        <dbReference type="ChEBI" id="CHEBI:57540"/>
        <dbReference type="ChEBI" id="CHEBI:57945"/>
        <dbReference type="ChEBI" id="CHEBI:58272"/>
        <dbReference type="EC" id="1.1.1.95"/>
    </reaction>
</comment>
<dbReference type="GO" id="GO:0004617">
    <property type="term" value="F:phosphoglycerate dehydrogenase activity"/>
    <property type="evidence" value="ECO:0007669"/>
    <property type="project" value="UniProtKB-UniRule"/>
</dbReference>
<dbReference type="OrthoDB" id="9805416at2"/>
<dbReference type="FunFam" id="3.40.50.720:FF:000021">
    <property type="entry name" value="D-3-phosphoglycerate dehydrogenase"/>
    <property type="match status" value="1"/>
</dbReference>
<dbReference type="PANTHER" id="PTHR42789">
    <property type="entry name" value="D-ISOMER SPECIFIC 2-HYDROXYACID DEHYDROGENASE FAMILY PROTEIN (AFU_ORTHOLOGUE AFUA_6G10090)"/>
    <property type="match status" value="1"/>
</dbReference>
<dbReference type="Proteomes" id="UP000075737">
    <property type="component" value="Unassembled WGS sequence"/>
</dbReference>
<comment type="similarity">
    <text evidence="2 8">Belongs to the D-isomer specific 2-hydroxyacid dehydrogenase family.</text>
</comment>
<keyword evidence="12" id="KW-0670">Pyruvate</keyword>
<keyword evidence="9" id="KW-0718">Serine biosynthesis</keyword>
<dbReference type="SUPFAM" id="SSF52283">
    <property type="entry name" value="Formate/glycerate dehydrogenase catalytic domain-like"/>
    <property type="match status" value="1"/>
</dbReference>
<keyword evidence="5 8" id="KW-0560">Oxidoreductase</keyword>
<gene>
    <name evidence="12" type="ORF">ATZ99_15050</name>
</gene>
<dbReference type="InterPro" id="IPR036291">
    <property type="entry name" value="NAD(P)-bd_dom_sf"/>
</dbReference>